<dbReference type="EMBL" id="CP144052">
    <property type="protein sequence ID" value="WWD16561.1"/>
    <property type="molecule type" value="Genomic_DNA"/>
</dbReference>
<dbReference type="OrthoDB" id="2564895at2759"/>
<evidence type="ECO:0000313" key="3">
    <source>
        <dbReference type="Proteomes" id="UP000322225"/>
    </source>
</evidence>
<keyword evidence="3" id="KW-1185">Reference proteome</keyword>
<dbReference type="RefSeq" id="XP_031862981.1">
    <property type="nucleotide sequence ID" value="XM_032002642.1"/>
</dbReference>
<feature type="compositionally biased region" description="Acidic residues" evidence="1">
    <location>
        <begin position="220"/>
        <end position="238"/>
    </location>
</feature>
<accession>A0A5M6C4Y9</accession>
<dbReference type="AlphaFoldDB" id="A0A5M6C4Y9"/>
<feature type="compositionally biased region" description="Polar residues" evidence="1">
    <location>
        <begin position="350"/>
        <end position="359"/>
    </location>
</feature>
<feature type="region of interest" description="Disordered" evidence="1">
    <location>
        <begin position="220"/>
        <end position="270"/>
    </location>
</feature>
<gene>
    <name evidence="2" type="ORF">CI109_100988</name>
</gene>
<dbReference type="Proteomes" id="UP000322225">
    <property type="component" value="Chromosome 2"/>
</dbReference>
<feature type="region of interest" description="Disordered" evidence="1">
    <location>
        <begin position="319"/>
        <end position="409"/>
    </location>
</feature>
<reference evidence="2" key="2">
    <citation type="submission" date="2024-01" db="EMBL/GenBank/DDBJ databases">
        <title>Comparative genomics of Cryptococcus and Kwoniella reveals pathogenesis evolution and contrasting modes of karyotype evolution via chromosome fusion or intercentromeric recombination.</title>
        <authorList>
            <person name="Coelho M.A."/>
            <person name="David-Palma M."/>
            <person name="Shea T."/>
            <person name="Bowers K."/>
            <person name="McGinley-Smith S."/>
            <person name="Mohammad A.W."/>
            <person name="Gnirke A."/>
            <person name="Yurkov A.M."/>
            <person name="Nowrousian M."/>
            <person name="Sun S."/>
            <person name="Cuomo C.A."/>
            <person name="Heitman J."/>
        </authorList>
    </citation>
    <scope>NUCLEOTIDE SEQUENCE</scope>
    <source>
        <strain evidence="2">CBS 12478</strain>
    </source>
</reference>
<dbReference type="KEGG" id="ksn:43586756"/>
<name>A0A5M6C4Y9_9TREE</name>
<organism evidence="2 3">
    <name type="scientific">Kwoniella shandongensis</name>
    <dbReference type="NCBI Taxonomy" id="1734106"/>
    <lineage>
        <taxon>Eukaryota</taxon>
        <taxon>Fungi</taxon>
        <taxon>Dikarya</taxon>
        <taxon>Basidiomycota</taxon>
        <taxon>Agaricomycotina</taxon>
        <taxon>Tremellomycetes</taxon>
        <taxon>Tremellales</taxon>
        <taxon>Cryptococcaceae</taxon>
        <taxon>Kwoniella</taxon>
    </lineage>
</organism>
<sequence length="409" mass="45520">MANFTSATTSNPSPTLLLEALRAHLLPTPIFPLFTETLNIFAHFQLLSARLKEEARRALTMHNDLLAEYDETGLSNDDIVEMGSLTVQEGVTVERISKRDEGDLMSAFSLGFRKYYFAYLLSTPGLTPMALTNIRTILNSYLPDLSSPTTKSKTLPLFISCMPPDQESVSMHYRDTVLAWCERVESAIATGAAPMKFESFYPNEKARGIRKRATLNIFEDTDGSESVKEEEDLSEADDDGRQHEGFASTSRRRHTLAITGPTPVQRHTNATPFGSIAHQSASRPRALLPVAGPSRHLSSNEGADSIDLTDFHNTLPVRQSTADLRDRRKTTSFTPTKLGTSALHAPPLRSSETQDASSTRSKKRPRQSFPPAGPDYTVRAKEFGENVDRRKLQPFDNDELYKSKKSRLP</sequence>
<feature type="compositionally biased region" description="Basic and acidic residues" evidence="1">
    <location>
        <begin position="378"/>
        <end position="393"/>
    </location>
</feature>
<evidence type="ECO:0000313" key="2">
    <source>
        <dbReference type="EMBL" id="WWD16561.1"/>
    </source>
</evidence>
<evidence type="ECO:0000256" key="1">
    <source>
        <dbReference type="SAM" id="MobiDB-lite"/>
    </source>
</evidence>
<reference evidence="2" key="1">
    <citation type="submission" date="2017-08" db="EMBL/GenBank/DDBJ databases">
        <authorList>
            <person name="Cuomo C."/>
            <person name="Billmyre B."/>
            <person name="Heitman J."/>
        </authorList>
    </citation>
    <scope>NUCLEOTIDE SEQUENCE</scope>
    <source>
        <strain evidence="2">CBS 12478</strain>
    </source>
</reference>
<proteinExistence type="predicted"/>
<dbReference type="GeneID" id="43586756"/>
<protein>
    <submittedName>
        <fullName evidence="2">Uncharacterized protein</fullName>
    </submittedName>
</protein>